<keyword evidence="4" id="KW-0267">Excision nuclease</keyword>
<dbReference type="InterPro" id="IPR036876">
    <property type="entry name" value="UVR_dom_sf"/>
</dbReference>
<protein>
    <submittedName>
        <fullName evidence="8">Putative endonuclease</fullName>
    </submittedName>
</protein>
<dbReference type="InterPro" id="IPR047296">
    <property type="entry name" value="GIY-YIG_UvrC_Cho"/>
</dbReference>
<dbReference type="SMART" id="SM00465">
    <property type="entry name" value="GIYc"/>
    <property type="match status" value="1"/>
</dbReference>
<dbReference type="SUPFAM" id="SSF82771">
    <property type="entry name" value="GIY-YIG endonuclease"/>
    <property type="match status" value="1"/>
</dbReference>
<dbReference type="PANTHER" id="PTHR30562:SF1">
    <property type="entry name" value="UVRABC SYSTEM PROTEIN C"/>
    <property type="match status" value="1"/>
</dbReference>
<dbReference type="Pfam" id="PF02151">
    <property type="entry name" value="UVR"/>
    <property type="match status" value="1"/>
</dbReference>
<keyword evidence="3" id="KW-0228">DNA excision</keyword>
<evidence type="ECO:0000313" key="8">
    <source>
        <dbReference type="EMBL" id="AFM41147.1"/>
    </source>
</evidence>
<sequence length="365" mass="42589">MNRLDQLKQLPQKPGVYIMFDSRGNIIYIGKAKNLKNRVSQYFRNSKNRAPKIVEMIRNIHSFEYIVTDTELDALIEECRLIKEKKPMYNRQMKNSAKYIYLTIPNEDFPKIVIKNKKEVDGAVYFGPFPSLKHVEKTVQYLNDLYPLRKCPSLRLEKSSNGCLFRELGSCLGVCTGQVSIEEYKAYVDKIQQLFNGNGKRALQELSGKINRAIDNLEYEKAAIYRDYYLGLRHVLGKQKLVLTARKNKNIIAFEPMDGFKLKLFLIKGNRLLARKIFDLMNMDRSELSLNVLQNIRDTFTPQTREDSLLTQNEIDEAQIIDSYLRRSPSNVLHFWIPSSYLSKDKFKLETKVVSLIDRIYSELI</sequence>
<keyword evidence="5" id="KW-0234">DNA repair</keyword>
<reference evidence="8 9" key="1">
    <citation type="journal article" date="2012" name="J. Bacteriol.">
        <title>Complete genome sequences of Desulfosporosinus orientis DSM765T, Desulfosporosinus youngiae DSM17734T, Desulfosporosinus meridiei DSM13257T, and Desulfosporosinus acidiphilus DSM22704T.</title>
        <authorList>
            <person name="Pester M."/>
            <person name="Brambilla E."/>
            <person name="Alazard D."/>
            <person name="Rattei T."/>
            <person name="Weinmaier T."/>
            <person name="Han J."/>
            <person name="Lucas S."/>
            <person name="Lapidus A."/>
            <person name="Cheng J.F."/>
            <person name="Goodwin L."/>
            <person name="Pitluck S."/>
            <person name="Peters L."/>
            <person name="Ovchinnikova G."/>
            <person name="Teshima H."/>
            <person name="Detter J.C."/>
            <person name="Han C.S."/>
            <person name="Tapia R."/>
            <person name="Land M.L."/>
            <person name="Hauser L."/>
            <person name="Kyrpides N.C."/>
            <person name="Ivanova N.N."/>
            <person name="Pagani I."/>
            <person name="Huntmann M."/>
            <person name="Wei C.L."/>
            <person name="Davenport K.W."/>
            <person name="Daligault H."/>
            <person name="Chain P.S."/>
            <person name="Chen A."/>
            <person name="Mavromatis K."/>
            <person name="Markowitz V."/>
            <person name="Szeto E."/>
            <person name="Mikhailova N."/>
            <person name="Pati A."/>
            <person name="Wagner M."/>
            <person name="Woyke T."/>
            <person name="Ollivier B."/>
            <person name="Klenk H.P."/>
            <person name="Spring S."/>
            <person name="Loy A."/>
        </authorList>
    </citation>
    <scope>NUCLEOTIDE SEQUENCE [LARGE SCALE GENOMIC DNA]</scope>
    <source>
        <strain evidence="9">DSM 22704 / JCM 16185 / SJ4</strain>
    </source>
</reference>
<dbReference type="HOGENOM" id="CLU_014841_4_1_9"/>
<dbReference type="InterPro" id="IPR001943">
    <property type="entry name" value="UVR_dom"/>
</dbReference>
<dbReference type="InterPro" id="IPR035901">
    <property type="entry name" value="GIY-YIG_endonuc_sf"/>
</dbReference>
<organism evidence="8 9">
    <name type="scientific">Desulfosporosinus acidiphilus (strain DSM 22704 / JCM 16185 / SJ4)</name>
    <dbReference type="NCBI Taxonomy" id="646529"/>
    <lineage>
        <taxon>Bacteria</taxon>
        <taxon>Bacillati</taxon>
        <taxon>Bacillota</taxon>
        <taxon>Clostridia</taxon>
        <taxon>Eubacteriales</taxon>
        <taxon>Desulfitobacteriaceae</taxon>
        <taxon>Desulfosporosinus</taxon>
    </lineage>
</organism>
<dbReference type="GO" id="GO:0006289">
    <property type="term" value="P:nucleotide-excision repair"/>
    <property type="evidence" value="ECO:0007669"/>
    <property type="project" value="InterPro"/>
</dbReference>
<evidence type="ECO:0000259" key="7">
    <source>
        <dbReference type="PROSITE" id="PS50164"/>
    </source>
</evidence>
<dbReference type="GO" id="GO:0004519">
    <property type="term" value="F:endonuclease activity"/>
    <property type="evidence" value="ECO:0007669"/>
    <property type="project" value="UniProtKB-KW"/>
</dbReference>
<dbReference type="eggNOG" id="COG0322">
    <property type="taxonomic scope" value="Bacteria"/>
</dbReference>
<evidence type="ECO:0000259" key="6">
    <source>
        <dbReference type="PROSITE" id="PS50151"/>
    </source>
</evidence>
<dbReference type="PROSITE" id="PS50151">
    <property type="entry name" value="UVR"/>
    <property type="match status" value="1"/>
</dbReference>
<dbReference type="RefSeq" id="WP_014827150.1">
    <property type="nucleotide sequence ID" value="NC_018068.1"/>
</dbReference>
<dbReference type="STRING" id="646529.Desaci_2185"/>
<keyword evidence="8" id="KW-0255">Endonuclease</keyword>
<keyword evidence="8" id="KW-0378">Hydrolase</keyword>
<dbReference type="CDD" id="cd10434">
    <property type="entry name" value="GIY-YIG_UvrC_Cho"/>
    <property type="match status" value="1"/>
</dbReference>
<evidence type="ECO:0000256" key="3">
    <source>
        <dbReference type="ARBA" id="ARBA00022769"/>
    </source>
</evidence>
<dbReference type="FunFam" id="3.40.1440.10:FF:000001">
    <property type="entry name" value="UvrABC system protein C"/>
    <property type="match status" value="1"/>
</dbReference>
<dbReference type="SUPFAM" id="SSF46600">
    <property type="entry name" value="C-terminal UvrC-binding domain of UvrB"/>
    <property type="match status" value="1"/>
</dbReference>
<dbReference type="InterPro" id="IPR050066">
    <property type="entry name" value="UvrABC_protein_C"/>
</dbReference>
<dbReference type="Pfam" id="PF01541">
    <property type="entry name" value="GIY-YIG"/>
    <property type="match status" value="1"/>
</dbReference>
<keyword evidence="8" id="KW-0540">Nuclease</keyword>
<evidence type="ECO:0000256" key="4">
    <source>
        <dbReference type="ARBA" id="ARBA00022881"/>
    </source>
</evidence>
<accession>I4D5S3</accession>
<dbReference type="Proteomes" id="UP000002892">
    <property type="component" value="Chromosome"/>
</dbReference>
<evidence type="ECO:0000256" key="1">
    <source>
        <dbReference type="ARBA" id="ARBA00022490"/>
    </source>
</evidence>
<proteinExistence type="predicted"/>
<keyword evidence="9" id="KW-1185">Reference proteome</keyword>
<dbReference type="GO" id="GO:0009380">
    <property type="term" value="C:excinuclease repair complex"/>
    <property type="evidence" value="ECO:0007669"/>
    <property type="project" value="TreeGrafter"/>
</dbReference>
<feature type="domain" description="UVR" evidence="6">
    <location>
        <begin position="200"/>
        <end position="235"/>
    </location>
</feature>
<evidence type="ECO:0000256" key="2">
    <source>
        <dbReference type="ARBA" id="ARBA00022763"/>
    </source>
</evidence>
<dbReference type="PROSITE" id="PS50164">
    <property type="entry name" value="GIY_YIG"/>
    <property type="match status" value="1"/>
</dbReference>
<keyword evidence="1" id="KW-0963">Cytoplasm</keyword>
<name>I4D5S3_DESAJ</name>
<dbReference type="PANTHER" id="PTHR30562">
    <property type="entry name" value="UVRC/OXIDOREDUCTASE"/>
    <property type="match status" value="1"/>
</dbReference>
<gene>
    <name evidence="8" type="ordered locus">Desaci_2185</name>
</gene>
<dbReference type="Gene3D" id="3.40.1440.10">
    <property type="entry name" value="GIY-YIG endonuclease"/>
    <property type="match status" value="1"/>
</dbReference>
<dbReference type="EMBL" id="CP003639">
    <property type="protein sequence ID" value="AFM41147.1"/>
    <property type="molecule type" value="Genomic_DNA"/>
</dbReference>
<evidence type="ECO:0000256" key="5">
    <source>
        <dbReference type="ARBA" id="ARBA00023204"/>
    </source>
</evidence>
<feature type="domain" description="GIY-YIG" evidence="7">
    <location>
        <begin position="12"/>
        <end position="91"/>
    </location>
</feature>
<dbReference type="InterPro" id="IPR000305">
    <property type="entry name" value="GIY-YIG_endonuc"/>
</dbReference>
<dbReference type="KEGG" id="dai:Desaci_2185"/>
<dbReference type="AlphaFoldDB" id="I4D5S3"/>
<evidence type="ECO:0000313" key="9">
    <source>
        <dbReference type="Proteomes" id="UP000002892"/>
    </source>
</evidence>
<keyword evidence="2" id="KW-0227">DNA damage</keyword>